<dbReference type="Gene3D" id="3.40.50.1580">
    <property type="entry name" value="Nucleoside phosphorylase domain"/>
    <property type="match status" value="1"/>
</dbReference>
<proteinExistence type="predicted"/>
<protein>
    <submittedName>
        <fullName evidence="1">Uncharacterized protein</fullName>
    </submittedName>
</protein>
<organism evidence="1 2">
    <name type="scientific">Owenia fusiformis</name>
    <name type="common">Polychaete worm</name>
    <dbReference type="NCBI Taxonomy" id="6347"/>
    <lineage>
        <taxon>Eukaryota</taxon>
        <taxon>Metazoa</taxon>
        <taxon>Spiralia</taxon>
        <taxon>Lophotrochozoa</taxon>
        <taxon>Annelida</taxon>
        <taxon>Polychaeta</taxon>
        <taxon>Sedentaria</taxon>
        <taxon>Canalipalpata</taxon>
        <taxon>Sabellida</taxon>
        <taxon>Oweniida</taxon>
        <taxon>Oweniidae</taxon>
        <taxon>Owenia</taxon>
    </lineage>
</organism>
<comment type="caution">
    <text evidence="1">The sequence shown here is derived from an EMBL/GenBank/DDBJ whole genome shotgun (WGS) entry which is preliminary data.</text>
</comment>
<name>A0A8J1Y0Y6_OWEFU</name>
<keyword evidence="2" id="KW-1185">Reference proteome</keyword>
<dbReference type="InterPro" id="IPR035994">
    <property type="entry name" value="Nucleoside_phosphorylase_sf"/>
</dbReference>
<dbReference type="PANTHER" id="PTHR47705">
    <property type="entry name" value="AGAP000321-PA"/>
    <property type="match status" value="1"/>
</dbReference>
<evidence type="ECO:0000313" key="1">
    <source>
        <dbReference type="EMBL" id="CAH1774229.1"/>
    </source>
</evidence>
<dbReference type="EMBL" id="CAIIXF020000001">
    <property type="protein sequence ID" value="CAH1774229.1"/>
    <property type="molecule type" value="Genomic_DNA"/>
</dbReference>
<dbReference type="GO" id="GO:0003824">
    <property type="term" value="F:catalytic activity"/>
    <property type="evidence" value="ECO:0007669"/>
    <property type="project" value="InterPro"/>
</dbReference>
<dbReference type="PANTHER" id="PTHR47705:SF1">
    <property type="entry name" value="PNP_UDP_1 DOMAIN-CONTAINING PROTEIN"/>
    <property type="match status" value="1"/>
</dbReference>
<gene>
    <name evidence="1" type="ORF">OFUS_LOCUS1733</name>
</gene>
<reference evidence="1" key="1">
    <citation type="submission" date="2022-03" db="EMBL/GenBank/DDBJ databases">
        <authorList>
            <person name="Martin C."/>
        </authorList>
    </citation>
    <scope>NUCLEOTIDE SEQUENCE</scope>
</reference>
<dbReference type="GO" id="GO:0009116">
    <property type="term" value="P:nucleoside metabolic process"/>
    <property type="evidence" value="ECO:0007669"/>
    <property type="project" value="InterPro"/>
</dbReference>
<sequence>MQDEKIVMTPTKKGNTSCIKIEKVPKFSLDETKVAHQAGGEHSGLVINKKQDESGEARKQDLQLEFKCFLVDAKTGSHVPENRALKFWFQEGTDYLDKVTGAYEFFKELVKPDKFPRDYVGFIKKVMKQLQDAKYTQIKKVDCELTPLASSDEPPPSPGKKVDTRPKEVIMQENLLQILESAYPNILHMEDLVNHNLVRITGSVEETFIHQQLLVLQEKGLITERENGAWVRKVKDEAAKVQVVNNMPVYHKKEDKPTIAIITSDYYEKLAVDSMIEDKTTFVKYKTEGESNVYTIGFIGPHKVVSTKLPQIGRQRAAQISSGNTTTRLLGSFSEVEHVFLVGVGGGVPHYTDFYKHVRLGDVVCSAPNHKGSCYIYCDKLNMNEETQEITYTLKSWSPPSDIALKLMQTMLEENAANLSNSPWEKFVQEGQEYLQVQEADFSRPLPESDRLYMNIGGSDVIEVGHPPIPDDAEYRPNAPTVRLGTFGAGKPIVKDDAIRLDFAARQNLMAYDDEFDQVMESIVGNRKDSFMFIRGIADYSDGTKGKEWAPYASLVASAAMKAIILRLPTLDSQP</sequence>
<dbReference type="SUPFAM" id="SSF53167">
    <property type="entry name" value="Purine and uridine phosphorylases"/>
    <property type="match status" value="1"/>
</dbReference>
<evidence type="ECO:0000313" key="2">
    <source>
        <dbReference type="Proteomes" id="UP000749559"/>
    </source>
</evidence>
<accession>A0A8J1Y0Y6</accession>
<dbReference type="AlphaFoldDB" id="A0A8J1Y0Y6"/>
<dbReference type="OrthoDB" id="1577640at2759"/>
<dbReference type="Proteomes" id="UP000749559">
    <property type="component" value="Unassembled WGS sequence"/>
</dbReference>